<feature type="compositionally biased region" description="Basic residues" evidence="1">
    <location>
        <begin position="152"/>
        <end position="173"/>
    </location>
</feature>
<dbReference type="EMBL" id="JBBPFD010000008">
    <property type="protein sequence ID" value="KAK7916241.1"/>
    <property type="molecule type" value="Genomic_DNA"/>
</dbReference>
<proteinExistence type="predicted"/>
<evidence type="ECO:0000256" key="1">
    <source>
        <dbReference type="SAM" id="MobiDB-lite"/>
    </source>
</evidence>
<dbReference type="GO" id="GO:0003676">
    <property type="term" value="F:nucleic acid binding"/>
    <property type="evidence" value="ECO:0007669"/>
    <property type="project" value="InterPro"/>
</dbReference>
<dbReference type="AlphaFoldDB" id="A0AAW0P7C8"/>
<feature type="compositionally biased region" description="Acidic residues" evidence="1">
    <location>
        <begin position="1"/>
        <end position="19"/>
    </location>
</feature>
<evidence type="ECO:0000313" key="2">
    <source>
        <dbReference type="EMBL" id="KAK7916241.1"/>
    </source>
</evidence>
<dbReference type="Proteomes" id="UP001460270">
    <property type="component" value="Unassembled WGS sequence"/>
</dbReference>
<organism evidence="2 3">
    <name type="scientific">Mugilogobius chulae</name>
    <name type="common">yellowstripe goby</name>
    <dbReference type="NCBI Taxonomy" id="88201"/>
    <lineage>
        <taxon>Eukaryota</taxon>
        <taxon>Metazoa</taxon>
        <taxon>Chordata</taxon>
        <taxon>Craniata</taxon>
        <taxon>Vertebrata</taxon>
        <taxon>Euteleostomi</taxon>
        <taxon>Actinopterygii</taxon>
        <taxon>Neopterygii</taxon>
        <taxon>Teleostei</taxon>
        <taxon>Neoteleostei</taxon>
        <taxon>Acanthomorphata</taxon>
        <taxon>Gobiaria</taxon>
        <taxon>Gobiiformes</taxon>
        <taxon>Gobioidei</taxon>
        <taxon>Gobiidae</taxon>
        <taxon>Gobionellinae</taxon>
        <taxon>Mugilogobius</taxon>
    </lineage>
</organism>
<accession>A0AAW0P7C8</accession>
<dbReference type="SUPFAM" id="SSF54928">
    <property type="entry name" value="RNA-binding domain, RBD"/>
    <property type="match status" value="1"/>
</dbReference>
<dbReference type="InterPro" id="IPR012677">
    <property type="entry name" value="Nucleotide-bd_a/b_plait_sf"/>
</dbReference>
<comment type="caution">
    <text evidence="2">The sequence shown here is derived from an EMBL/GenBank/DDBJ whole genome shotgun (WGS) entry which is preliminary data.</text>
</comment>
<gene>
    <name evidence="2" type="ORF">WMY93_012002</name>
</gene>
<evidence type="ECO:0000313" key="3">
    <source>
        <dbReference type="Proteomes" id="UP001460270"/>
    </source>
</evidence>
<protein>
    <recommendedName>
        <fullName evidence="4">RRM domain-containing protein</fullName>
    </recommendedName>
</protein>
<dbReference type="Gene3D" id="3.30.70.330">
    <property type="match status" value="1"/>
</dbReference>
<reference evidence="3" key="1">
    <citation type="submission" date="2024-04" db="EMBL/GenBank/DDBJ databases">
        <title>Salinicola lusitanus LLJ914,a marine bacterium isolated from the Okinawa Trough.</title>
        <authorList>
            <person name="Li J."/>
        </authorList>
    </citation>
    <scope>NUCLEOTIDE SEQUENCE [LARGE SCALE GENOMIC DNA]</scope>
</reference>
<feature type="region of interest" description="Disordered" evidence="1">
    <location>
        <begin position="1"/>
        <end position="20"/>
    </location>
</feature>
<name>A0AAW0P7C8_9GOBI</name>
<dbReference type="InterPro" id="IPR035979">
    <property type="entry name" value="RBD_domain_sf"/>
</dbReference>
<keyword evidence="3" id="KW-1185">Reference proteome</keyword>
<feature type="region of interest" description="Disordered" evidence="1">
    <location>
        <begin position="120"/>
        <end position="262"/>
    </location>
</feature>
<feature type="compositionally biased region" description="Basic and acidic residues" evidence="1">
    <location>
        <begin position="174"/>
        <end position="248"/>
    </location>
</feature>
<evidence type="ECO:0008006" key="4">
    <source>
        <dbReference type="Google" id="ProtNLM"/>
    </source>
</evidence>
<sequence>MCVAEAEAEGDDDEEEDEDSPRVVYIGNLPLCKFSDPQFIKMVQQIYRPVRYFINRQQRMGLVEFKSRNEARGFVARRQNYNFGGACLDVFISNRYTRLPWGRGVEYDESGRIMRHFRVGSSPQREGDRFPQKQLEGNRVCHKFPHIEIKKSPPRPRRRSRDRSKGKSRRSRDRSRNRSRDRSRNRSRDRSRNRSRDRSRNKSRDRSRNRSRDRSRNRSRDRSRNRSRDRSRNRSRDRSRGRSTDRSDQNNADVKPRALRLKPNCPKSVMGIRWLKRTRAQMAW</sequence>